<evidence type="ECO:0000256" key="1">
    <source>
        <dbReference type="SAM" id="MobiDB-lite"/>
    </source>
</evidence>
<dbReference type="Proteomes" id="UP000294772">
    <property type="component" value="Unassembled WGS sequence"/>
</dbReference>
<dbReference type="AlphaFoldDB" id="A0AA46DH34"/>
<feature type="region of interest" description="Disordered" evidence="1">
    <location>
        <begin position="62"/>
        <end position="89"/>
    </location>
</feature>
<feature type="region of interest" description="Disordered" evidence="1">
    <location>
        <begin position="184"/>
        <end position="249"/>
    </location>
</feature>
<gene>
    <name evidence="2" type="ORF">EV676_101248</name>
</gene>
<evidence type="ECO:0000313" key="3">
    <source>
        <dbReference type="Proteomes" id="UP000294772"/>
    </source>
</evidence>
<reference evidence="2 3" key="1">
    <citation type="submission" date="2019-03" db="EMBL/GenBank/DDBJ databases">
        <title>Genomic Encyclopedia of Type Strains, Phase IV (KMG-IV): sequencing the most valuable type-strain genomes for metagenomic binning, comparative biology and taxonomic classification.</title>
        <authorList>
            <person name="Goeker M."/>
        </authorList>
    </citation>
    <scope>NUCLEOTIDE SEQUENCE [LARGE SCALE GENOMIC DNA]</scope>
    <source>
        <strain evidence="2 3">DSM 15264</strain>
    </source>
</reference>
<accession>A0AA46DH34</accession>
<comment type="caution">
    <text evidence="2">The sequence shown here is derived from an EMBL/GenBank/DDBJ whole genome shotgun (WGS) entry which is preliminary data.</text>
</comment>
<sequence length="249" mass="26673">MQLILPIRSGGTILRMGVVPPSGKGFSIAPRTRPCAGHGPSARTSTAPAQGRWCVTPLPATRDAGAWRTPSRSAKGRRRDSNAPGCRQVPANARRRRTNGPLLRAVRAEVSGGWCSDVSCRGAIEHQLPAASTSAWAVITVIHEWPNPTERRVEVWRERIGSARRARPAGSELTCGHAHDALTPHAQAGLPPHGQRARPWSPGTGRGLELDPCRDAPDLPVDHALGTPPLSACPGRAPLRPWRGRSADR</sequence>
<evidence type="ECO:0000313" key="2">
    <source>
        <dbReference type="EMBL" id="TCP09672.1"/>
    </source>
</evidence>
<organism evidence="2 3">
    <name type="scientific">Caldimonas thermodepolymerans</name>
    <dbReference type="NCBI Taxonomy" id="215580"/>
    <lineage>
        <taxon>Bacteria</taxon>
        <taxon>Pseudomonadati</taxon>
        <taxon>Pseudomonadota</taxon>
        <taxon>Betaproteobacteria</taxon>
        <taxon>Burkholderiales</taxon>
        <taxon>Sphaerotilaceae</taxon>
        <taxon>Caldimonas</taxon>
    </lineage>
</organism>
<name>A0AA46DH34_9BURK</name>
<proteinExistence type="predicted"/>
<feature type="compositionally biased region" description="Basic and acidic residues" evidence="1">
    <location>
        <begin position="208"/>
        <end position="221"/>
    </location>
</feature>
<dbReference type="EMBL" id="SLXF01000001">
    <property type="protein sequence ID" value="TCP09672.1"/>
    <property type="molecule type" value="Genomic_DNA"/>
</dbReference>
<protein>
    <submittedName>
        <fullName evidence="2">Uncharacterized protein</fullName>
    </submittedName>
</protein>